<sequence length="547" mass="59868">MDRISISKRGHTYKKGNKENTQPCREKRDLIKNAPASFHMKSSINKETVAKKDPLKAKGKWADVKVASSNAPKQMKTVQSDGKEATFQKINTVVPKPSVKVAPGMYKGKIIQSKIGSIWKSSSASQPPAPKPQNHRDAKVPQSRSKSVSEMSGSKAQKPTLTRSAANSRPAGFYSARPPARTFTATLTTTSSRKAPVIPSTGRGTQSAKPKMPVPDKKVNKPSVSSSVSQYRVSMESTEERRAKLAEWMASKGKTMRRPAMTMAAPAKVKVAAKPKGEIIMQKTDEAQAKAESRCAPEATTSAAAHRAHTQEAEPTVQSQTPQILDTYLDLLESSHTEQLDGPQDRVDDIVVNLCDALEGMATPSRCSDEPTQTLTEVSVADNGSGKMVEEGAEKKWEVLEGVWSEQMKNEEEEGGNQEVETDDDTEEYEDEGKLAETPPLMEDASVIKYSVRTTPYLQSVRKTLEGGACSSTSKRKSNIKDLKFLTPVRRSCRIQQKSTCLPSMLVDHDPCVSSLAELVNLDDDANAYIYRKNTALLDDLPDQPSL</sequence>
<accession>A0A8C5EVG4</accession>
<evidence type="ECO:0000256" key="4">
    <source>
        <dbReference type="ARBA" id="ARBA00022553"/>
    </source>
</evidence>
<protein>
    <submittedName>
        <fullName evidence="8">Cytoskeleton-associated protein 2-like</fullName>
    </submittedName>
</protein>
<evidence type="ECO:0000256" key="6">
    <source>
        <dbReference type="SAM" id="MobiDB-lite"/>
    </source>
</evidence>
<name>A0A8C5EVG4_GOUWI</name>
<gene>
    <name evidence="8" type="primary">si:ch211-266i6.3</name>
</gene>
<reference evidence="8" key="1">
    <citation type="submission" date="2020-06" db="EMBL/GenBank/DDBJ databases">
        <authorList>
            <consortium name="Wellcome Sanger Institute Data Sharing"/>
        </authorList>
    </citation>
    <scope>NUCLEOTIDE SEQUENCE [LARGE SCALE GENOMIC DNA]</scope>
</reference>
<dbReference type="OrthoDB" id="9945093at2759"/>
<feature type="compositionally biased region" description="Polar residues" evidence="6">
    <location>
        <begin position="142"/>
        <end position="167"/>
    </location>
</feature>
<comment type="similarity">
    <text evidence="2">Belongs to the CKAP2 family.</text>
</comment>
<feature type="compositionally biased region" description="Low complexity" evidence="6">
    <location>
        <begin position="175"/>
        <end position="193"/>
    </location>
</feature>
<feature type="region of interest" description="Disordered" evidence="6">
    <location>
        <begin position="1"/>
        <end position="24"/>
    </location>
</feature>
<feature type="region of interest" description="Disordered" evidence="6">
    <location>
        <begin position="407"/>
        <end position="434"/>
    </location>
</feature>
<dbReference type="AlphaFoldDB" id="A0A8C5EVG4"/>
<feature type="region of interest" description="Disordered" evidence="6">
    <location>
        <begin position="118"/>
        <end position="237"/>
    </location>
</feature>
<reference evidence="8" key="2">
    <citation type="submission" date="2025-08" db="UniProtKB">
        <authorList>
            <consortium name="Ensembl"/>
        </authorList>
    </citation>
    <scope>IDENTIFICATION</scope>
</reference>
<proteinExistence type="inferred from homology"/>
<feature type="compositionally biased region" description="Basic residues" evidence="6">
    <location>
        <begin position="1"/>
        <end position="15"/>
    </location>
</feature>
<dbReference type="GO" id="GO:0015630">
    <property type="term" value="C:microtubule cytoskeleton"/>
    <property type="evidence" value="ECO:0007669"/>
    <property type="project" value="TreeGrafter"/>
</dbReference>
<evidence type="ECO:0000259" key="7">
    <source>
        <dbReference type="Pfam" id="PF15297"/>
    </source>
</evidence>
<evidence type="ECO:0000313" key="9">
    <source>
        <dbReference type="Proteomes" id="UP000694680"/>
    </source>
</evidence>
<evidence type="ECO:0000313" key="8">
    <source>
        <dbReference type="Ensembl" id="ENSGWIP00000027433.1"/>
    </source>
</evidence>
<dbReference type="PANTHER" id="PTHR16076:SF8">
    <property type="entry name" value="CYTOSKELETON-ASSOCIATED PROTEIN 2"/>
    <property type="match status" value="1"/>
</dbReference>
<feature type="compositionally biased region" description="Acidic residues" evidence="6">
    <location>
        <begin position="411"/>
        <end position="431"/>
    </location>
</feature>
<dbReference type="InterPro" id="IPR026165">
    <property type="entry name" value="CKAP2_fam"/>
</dbReference>
<dbReference type="InterPro" id="IPR029197">
    <property type="entry name" value="CKAP2_C"/>
</dbReference>
<dbReference type="Proteomes" id="UP000694680">
    <property type="component" value="Chromosome 14"/>
</dbReference>
<dbReference type="Pfam" id="PF15297">
    <property type="entry name" value="CKAP2_C"/>
    <property type="match status" value="1"/>
</dbReference>
<feature type="domain" description="Cytoskeleton-associated protein 2 C-terminal" evidence="7">
    <location>
        <begin position="406"/>
        <end position="537"/>
    </location>
</feature>
<evidence type="ECO:0000256" key="2">
    <source>
        <dbReference type="ARBA" id="ARBA00009468"/>
    </source>
</evidence>
<keyword evidence="5" id="KW-0206">Cytoskeleton</keyword>
<evidence type="ECO:0000256" key="3">
    <source>
        <dbReference type="ARBA" id="ARBA00022490"/>
    </source>
</evidence>
<keyword evidence="9" id="KW-1185">Reference proteome</keyword>
<evidence type="ECO:0000256" key="1">
    <source>
        <dbReference type="ARBA" id="ARBA00004245"/>
    </source>
</evidence>
<keyword evidence="3" id="KW-0963">Cytoplasm</keyword>
<evidence type="ECO:0000256" key="5">
    <source>
        <dbReference type="ARBA" id="ARBA00023212"/>
    </source>
</evidence>
<dbReference type="PANTHER" id="PTHR16076">
    <property type="entry name" value="CYTOSKELETON ASSOCIATED PROTEIN 2-RELATED"/>
    <property type="match status" value="1"/>
</dbReference>
<reference evidence="8" key="3">
    <citation type="submission" date="2025-09" db="UniProtKB">
        <authorList>
            <consortium name="Ensembl"/>
        </authorList>
    </citation>
    <scope>IDENTIFICATION</scope>
</reference>
<dbReference type="GO" id="GO:0007026">
    <property type="term" value="P:negative regulation of microtubule depolymerization"/>
    <property type="evidence" value="ECO:0007669"/>
    <property type="project" value="TreeGrafter"/>
</dbReference>
<comment type="subcellular location">
    <subcellularLocation>
        <location evidence="1">Cytoplasm</location>
        <location evidence="1">Cytoskeleton</location>
    </subcellularLocation>
</comment>
<feature type="compositionally biased region" description="Low complexity" evidence="6">
    <location>
        <begin position="221"/>
        <end position="236"/>
    </location>
</feature>
<keyword evidence="4" id="KW-0597">Phosphoprotein</keyword>
<organism evidence="8 9">
    <name type="scientific">Gouania willdenowi</name>
    <name type="common">Blunt-snouted clingfish</name>
    <name type="synonym">Lepadogaster willdenowi</name>
    <dbReference type="NCBI Taxonomy" id="441366"/>
    <lineage>
        <taxon>Eukaryota</taxon>
        <taxon>Metazoa</taxon>
        <taxon>Chordata</taxon>
        <taxon>Craniata</taxon>
        <taxon>Vertebrata</taxon>
        <taxon>Euteleostomi</taxon>
        <taxon>Actinopterygii</taxon>
        <taxon>Neopterygii</taxon>
        <taxon>Teleostei</taxon>
        <taxon>Neoteleostei</taxon>
        <taxon>Acanthomorphata</taxon>
        <taxon>Ovalentaria</taxon>
        <taxon>Blenniimorphae</taxon>
        <taxon>Blenniiformes</taxon>
        <taxon>Gobiesocoidei</taxon>
        <taxon>Gobiesocidae</taxon>
        <taxon>Gobiesocinae</taxon>
        <taxon>Gouania</taxon>
    </lineage>
</organism>
<dbReference type="Ensembl" id="ENSGWIT00000029940.1">
    <property type="protein sequence ID" value="ENSGWIP00000027433.1"/>
    <property type="gene ID" value="ENSGWIG00000014355.1"/>
</dbReference>